<dbReference type="SUPFAM" id="SSF54980">
    <property type="entry name" value="EF-G C-terminal domain-like"/>
    <property type="match status" value="2"/>
</dbReference>
<evidence type="ECO:0000256" key="1">
    <source>
        <dbReference type="ARBA" id="ARBA00022741"/>
    </source>
</evidence>
<dbReference type="FunFam" id="2.40.50.250:FF:000001">
    <property type="entry name" value="GTP-binding protein TypA"/>
    <property type="match status" value="1"/>
</dbReference>
<dbReference type="GO" id="GO:0010467">
    <property type="term" value="P:gene expression"/>
    <property type="evidence" value="ECO:0007669"/>
    <property type="project" value="UniProtKB-ARBA"/>
</dbReference>
<evidence type="ECO:0000259" key="5">
    <source>
        <dbReference type="PROSITE" id="PS51722"/>
    </source>
</evidence>
<dbReference type="GO" id="GO:0000027">
    <property type="term" value="P:ribosomal large subunit assembly"/>
    <property type="evidence" value="ECO:0007669"/>
    <property type="project" value="UniProtKB-UniRule"/>
</dbReference>
<dbReference type="InterPro" id="IPR042116">
    <property type="entry name" value="TypA/BipA_C"/>
</dbReference>
<dbReference type="EC" id="3.6.5.-" evidence="4"/>
<dbReference type="RefSeq" id="WP_003336636.1">
    <property type="nucleotide sequence ID" value="NZ_CP007806.1"/>
</dbReference>
<keyword evidence="2 4" id="KW-0342">GTP-binding</keyword>
<evidence type="ECO:0000313" key="6">
    <source>
        <dbReference type="EMBL" id="AIG27849.1"/>
    </source>
</evidence>
<dbReference type="InterPro" id="IPR000795">
    <property type="entry name" value="T_Tr_GTP-bd_dom"/>
</dbReference>
<keyword evidence="7" id="KW-1185">Reference proteome</keyword>
<dbReference type="Pfam" id="PF00009">
    <property type="entry name" value="GTP_EFTU"/>
    <property type="match status" value="1"/>
</dbReference>
<dbReference type="Pfam" id="PF21018">
    <property type="entry name" value="BipA_C"/>
    <property type="match status" value="1"/>
</dbReference>
<evidence type="ECO:0000256" key="4">
    <source>
        <dbReference type="HAMAP-Rule" id="MF_00849"/>
    </source>
</evidence>
<feature type="domain" description="Tr-type G" evidence="5">
    <location>
        <begin position="4"/>
        <end position="199"/>
    </location>
</feature>
<dbReference type="GO" id="GO:0003924">
    <property type="term" value="F:GTPase activity"/>
    <property type="evidence" value="ECO:0007669"/>
    <property type="project" value="UniProtKB-UniRule"/>
</dbReference>
<keyword evidence="4" id="KW-0690">Ribosome biogenesis</keyword>
<keyword evidence="4" id="KW-0699">rRNA-binding</keyword>
<comment type="function">
    <text evidence="4">A 50S ribosomal subunit assembly protein with GTPase activity, required for 50S subunit assembly at low temperatures, may also play a role in translation. Binds GTP and analogs. Binds the 70S ribosome between the 30S and 50S subunits, in a similar position as ribosome-bound EF-G; it contacts a number of ribosomal proteins, both rRNAs and the A-site tRNA.</text>
</comment>
<dbReference type="GO" id="GO:0000049">
    <property type="term" value="F:tRNA binding"/>
    <property type="evidence" value="ECO:0007669"/>
    <property type="project" value="UniProtKB-KW"/>
</dbReference>
<dbReference type="GO" id="GO:0005525">
    <property type="term" value="F:GTP binding"/>
    <property type="evidence" value="ECO:0007669"/>
    <property type="project" value="UniProtKB-UniRule"/>
</dbReference>
<dbReference type="GO" id="GO:1990904">
    <property type="term" value="C:ribonucleoprotein complex"/>
    <property type="evidence" value="ECO:0007669"/>
    <property type="project" value="TreeGrafter"/>
</dbReference>
<keyword evidence="4" id="KW-0820">tRNA-binding</keyword>
<dbReference type="InterPro" id="IPR000640">
    <property type="entry name" value="EFG_V-like"/>
</dbReference>
<dbReference type="PANTHER" id="PTHR42908">
    <property type="entry name" value="TRANSLATION ELONGATION FACTOR-RELATED"/>
    <property type="match status" value="1"/>
</dbReference>
<dbReference type="InterPro" id="IPR027417">
    <property type="entry name" value="P-loop_NTPase"/>
</dbReference>
<dbReference type="GO" id="GO:0009409">
    <property type="term" value="P:response to cold"/>
    <property type="evidence" value="ECO:0007669"/>
    <property type="project" value="UniProtKB-ARBA"/>
</dbReference>
<dbReference type="CDD" id="cd16263">
    <property type="entry name" value="BipA_III"/>
    <property type="match status" value="1"/>
</dbReference>
<dbReference type="Gene3D" id="3.40.50.300">
    <property type="entry name" value="P-loop containing nucleotide triphosphate hydrolases"/>
    <property type="match status" value="1"/>
</dbReference>
<dbReference type="CDD" id="cd01891">
    <property type="entry name" value="TypA_BipA"/>
    <property type="match status" value="1"/>
</dbReference>
<dbReference type="InterPro" id="IPR004161">
    <property type="entry name" value="EFTu-like_2"/>
</dbReference>
<name>A0A075R7K5_BRELA</name>
<feature type="binding site" evidence="4">
    <location>
        <begin position="129"/>
        <end position="132"/>
    </location>
    <ligand>
        <name>GTP</name>
        <dbReference type="ChEBI" id="CHEBI:37565"/>
    </ligand>
</feature>
<dbReference type="Proteomes" id="UP000005850">
    <property type="component" value="Chromosome"/>
</dbReference>
<dbReference type="STRING" id="1042163.BRLA_c035370"/>
<dbReference type="EMBL" id="CP007806">
    <property type="protein sequence ID" value="AIG27849.1"/>
    <property type="molecule type" value="Genomic_DNA"/>
</dbReference>
<keyword evidence="4" id="KW-0694">RNA-binding</keyword>
<dbReference type="Pfam" id="PF14492">
    <property type="entry name" value="EFG_III"/>
    <property type="match status" value="1"/>
</dbReference>
<dbReference type="Gene3D" id="2.40.50.250">
    <property type="entry name" value="bipa protein"/>
    <property type="match status" value="1"/>
</dbReference>
<organism evidence="6 7">
    <name type="scientific">Brevibacillus laterosporus LMG 15441</name>
    <dbReference type="NCBI Taxonomy" id="1042163"/>
    <lineage>
        <taxon>Bacteria</taxon>
        <taxon>Bacillati</taxon>
        <taxon>Bacillota</taxon>
        <taxon>Bacilli</taxon>
        <taxon>Bacillales</taxon>
        <taxon>Paenibacillaceae</taxon>
        <taxon>Brevibacillus</taxon>
    </lineage>
</organism>
<dbReference type="InterPro" id="IPR009000">
    <property type="entry name" value="Transl_B-barrel_sf"/>
</dbReference>
<dbReference type="PRINTS" id="PR00315">
    <property type="entry name" value="ELONGATNFCT"/>
</dbReference>
<dbReference type="GO" id="GO:0043022">
    <property type="term" value="F:ribosome binding"/>
    <property type="evidence" value="ECO:0007669"/>
    <property type="project" value="UniProtKB-UniRule"/>
</dbReference>
<dbReference type="GO" id="GO:0019843">
    <property type="term" value="F:rRNA binding"/>
    <property type="evidence" value="ECO:0007669"/>
    <property type="project" value="UniProtKB-KW"/>
</dbReference>
<dbReference type="FunFam" id="3.30.70.240:FF:000002">
    <property type="entry name" value="GTP-binding protein TypA"/>
    <property type="match status" value="1"/>
</dbReference>
<dbReference type="CDD" id="cd03691">
    <property type="entry name" value="BipA_TypA_II"/>
    <property type="match status" value="1"/>
</dbReference>
<keyword evidence="4" id="KW-0378">Hydrolase</keyword>
<sequence>MKRLDIRNIAIIAHVDHGKTTLVDKLLIQSGTFRSNQHVAERMMDSNDLERERGITILAKTTSVKYMDYTINILDTPGHADFGGEVERIMSMVDGVLLIVDAFEGCMPQTRFVLRKALEANVTPIVVVNKIDRDNARPQEVINEVYDLFIDLDATEEQLDFPIVYASGIKGIAGKEPDSLSEDLKPLFDTIIEGIPAPEANEEEPLQFQVTMLDYNDFLGRIGIGRVYRGVINLNDQVSVVKRDGSIKKMRVQKLFGFQGLNRVEQKTARAGDIIAVAGLEDINVGETVCNADKPDPLPLLKIDEPTLQMTFLVNNSPFAGKEGKHVTSRKLRDRLMAELETDVSLRVEESDSADAFIVSGRGELHLSILVENMRREGYELGVSKPEVIIREIDGVKMEPTERLIIDVPEEHTGPVMETLGARKAEMVNMINNGFGQVRLEFLIPSRGLIGYRTEFMTITRGYGILNHSFDSYRPVVPGIVGGRRAGVLISNDTGTASTYGLMSVEDRGVMFIHPGTDVYEGMIVGEHSRDNDLTVNVIKEKHATNVRSANKDETVKMKTPRILSLEEALEYLNDDELCEVTPQSVRLRKKYLNKSDRERYNKTRRFD</sequence>
<dbReference type="InterPro" id="IPR006298">
    <property type="entry name" value="BipA"/>
</dbReference>
<dbReference type="InterPro" id="IPR047042">
    <property type="entry name" value="BipA_II"/>
</dbReference>
<comment type="subcellular location">
    <subcellularLocation>
        <location evidence="4">Cytoplasm</location>
    </subcellularLocation>
    <text evidence="4">Binds to ribosomes.</text>
</comment>
<keyword evidence="4" id="KW-0963">Cytoplasm</keyword>
<dbReference type="InterPro" id="IPR035647">
    <property type="entry name" value="EFG_III/V"/>
</dbReference>
<dbReference type="AlphaFoldDB" id="A0A075R7K5"/>
<dbReference type="PANTHER" id="PTHR42908:SF8">
    <property type="entry name" value="TR-TYPE G DOMAIN-CONTAINING PROTEIN"/>
    <property type="match status" value="1"/>
</dbReference>
<evidence type="ECO:0000256" key="3">
    <source>
        <dbReference type="ARBA" id="ARBA00048548"/>
    </source>
</evidence>
<dbReference type="InterPro" id="IPR005225">
    <property type="entry name" value="Small_GTP-bd"/>
</dbReference>
<dbReference type="InterPro" id="IPR047043">
    <property type="entry name" value="BipA_III"/>
</dbReference>
<evidence type="ECO:0000313" key="7">
    <source>
        <dbReference type="Proteomes" id="UP000005850"/>
    </source>
</evidence>
<dbReference type="InterPro" id="IPR035651">
    <property type="entry name" value="BipA_V"/>
</dbReference>
<comment type="subunit">
    <text evidence="4">Monomer.</text>
</comment>
<dbReference type="InterPro" id="IPR031157">
    <property type="entry name" value="G_TR_CS"/>
</dbReference>
<keyword evidence="1 4" id="KW-0547">Nucleotide-binding</keyword>
<dbReference type="Pfam" id="PF03144">
    <property type="entry name" value="GTP_EFTU_D2"/>
    <property type="match status" value="1"/>
</dbReference>
<protein>
    <recommendedName>
        <fullName evidence="4">Large ribosomal subunit assembly factor BipA</fullName>
        <ecNumber evidence="4">3.6.5.-</ecNumber>
    </recommendedName>
    <alternativeName>
        <fullName evidence="4">GTP-binding protein BipA</fullName>
    </alternativeName>
</protein>
<dbReference type="PROSITE" id="PS51722">
    <property type="entry name" value="G_TR_2"/>
    <property type="match status" value="1"/>
</dbReference>
<dbReference type="InterPro" id="IPR047041">
    <property type="entry name" value="BipA_GTP-bd_dom"/>
</dbReference>
<reference evidence="6 7" key="1">
    <citation type="journal article" date="2011" name="J. Bacteriol.">
        <title>Genome sequence of Brevibacillus laterosporus LMG 15441, a pathogen of invertebrates.</title>
        <authorList>
            <person name="Djukic M."/>
            <person name="Poehlein A."/>
            <person name="Thurmer A."/>
            <person name="Daniel R."/>
        </authorList>
    </citation>
    <scope>NUCLEOTIDE SEQUENCE [LARGE SCALE GENOMIC DNA]</scope>
    <source>
        <strain evidence="6 7">LMG 15441</strain>
    </source>
</reference>
<dbReference type="KEGG" id="blr:BRLA_c035370"/>
<gene>
    <name evidence="6" type="primary">typA</name>
    <name evidence="4" type="synonym">bipA</name>
    <name evidence="6" type="ORF">BRLA_c035370</name>
</gene>
<comment type="similarity">
    <text evidence="4">Belongs to the TRAFAC class translation factor GTPase superfamily. Classic translation factor GTPase family. BipA subfamily.</text>
</comment>
<dbReference type="Gene3D" id="3.30.70.240">
    <property type="match status" value="1"/>
</dbReference>
<dbReference type="InterPro" id="IPR048876">
    <property type="entry name" value="BipA_C"/>
</dbReference>
<dbReference type="FunFam" id="3.40.50.300:FF:000055">
    <property type="entry name" value="GTP-binding protein TypA"/>
    <property type="match status" value="1"/>
</dbReference>
<accession>A0A075R7K5</accession>
<dbReference type="GO" id="GO:0005829">
    <property type="term" value="C:cytosol"/>
    <property type="evidence" value="ECO:0007669"/>
    <property type="project" value="TreeGrafter"/>
</dbReference>
<proteinExistence type="inferred from homology"/>
<dbReference type="FunFam" id="2.40.30.10:FF:000016">
    <property type="entry name" value="GTP-binding protein TypA"/>
    <property type="match status" value="1"/>
</dbReference>
<dbReference type="Pfam" id="PF00679">
    <property type="entry name" value="EFG_C"/>
    <property type="match status" value="1"/>
</dbReference>
<dbReference type="PROSITE" id="PS00301">
    <property type="entry name" value="G_TR_1"/>
    <property type="match status" value="1"/>
</dbReference>
<dbReference type="NCBIfam" id="TIGR00231">
    <property type="entry name" value="small_GTP"/>
    <property type="match status" value="1"/>
</dbReference>
<evidence type="ECO:0000256" key="2">
    <source>
        <dbReference type="ARBA" id="ARBA00023134"/>
    </source>
</evidence>
<dbReference type="CDD" id="cd03710">
    <property type="entry name" value="BipA_TypA_C"/>
    <property type="match status" value="1"/>
</dbReference>
<comment type="catalytic activity">
    <reaction evidence="3 4">
        <text>GTP + H2O = GDP + phosphate + H(+)</text>
        <dbReference type="Rhea" id="RHEA:19669"/>
        <dbReference type="ChEBI" id="CHEBI:15377"/>
        <dbReference type="ChEBI" id="CHEBI:15378"/>
        <dbReference type="ChEBI" id="CHEBI:37565"/>
        <dbReference type="ChEBI" id="CHEBI:43474"/>
        <dbReference type="ChEBI" id="CHEBI:58189"/>
    </reaction>
</comment>
<dbReference type="eggNOG" id="COG1217">
    <property type="taxonomic scope" value="Bacteria"/>
</dbReference>
<dbReference type="Gene3D" id="3.30.70.870">
    <property type="entry name" value="Elongation Factor G (Translational Gtpase), domain 3"/>
    <property type="match status" value="1"/>
</dbReference>
<dbReference type="InterPro" id="IPR041095">
    <property type="entry name" value="EFG_II"/>
</dbReference>
<dbReference type="NCBIfam" id="TIGR01394">
    <property type="entry name" value="TypA_BipA"/>
    <property type="match status" value="1"/>
</dbReference>
<dbReference type="SUPFAM" id="SSF52540">
    <property type="entry name" value="P-loop containing nucleoside triphosphate hydrolases"/>
    <property type="match status" value="1"/>
</dbReference>
<dbReference type="HAMAP" id="MF_00849">
    <property type="entry name" value="BipA"/>
    <property type="match status" value="1"/>
</dbReference>
<dbReference type="Gene3D" id="2.40.30.10">
    <property type="entry name" value="Translation factors"/>
    <property type="match status" value="1"/>
</dbReference>
<feature type="binding site" evidence="4">
    <location>
        <begin position="16"/>
        <end position="21"/>
    </location>
    <ligand>
        <name>GTP</name>
        <dbReference type="ChEBI" id="CHEBI:37565"/>
    </ligand>
</feature>
<dbReference type="SUPFAM" id="SSF50447">
    <property type="entry name" value="Translation proteins"/>
    <property type="match status" value="1"/>
</dbReference>
<dbReference type="FunFam" id="3.30.70.870:FF:000003">
    <property type="entry name" value="GTP-binding protein TypA"/>
    <property type="match status" value="1"/>
</dbReference>
<dbReference type="HOGENOM" id="CLU_017016_4_0_9"/>